<evidence type="ECO:0000256" key="3">
    <source>
        <dbReference type="ARBA" id="ARBA00022692"/>
    </source>
</evidence>
<dbReference type="SUPFAM" id="SSF116726">
    <property type="entry name" value="TrkA C-terminal domain-like"/>
    <property type="match status" value="2"/>
</dbReference>
<feature type="transmembrane region" description="Helical" evidence="7">
    <location>
        <begin position="577"/>
        <end position="600"/>
    </location>
</feature>
<dbReference type="EMBL" id="CP036287">
    <property type="protein sequence ID" value="QDU67855.1"/>
    <property type="molecule type" value="Genomic_DNA"/>
</dbReference>
<feature type="transmembrane region" description="Helical" evidence="7">
    <location>
        <begin position="536"/>
        <end position="557"/>
    </location>
</feature>
<keyword evidence="2" id="KW-0813">Transport</keyword>
<protein>
    <submittedName>
        <fullName evidence="9">Sodium-dependent dicarboxylate transporter SdcS</fullName>
    </submittedName>
</protein>
<evidence type="ECO:0000256" key="4">
    <source>
        <dbReference type="ARBA" id="ARBA00022737"/>
    </source>
</evidence>
<dbReference type="InterPro" id="IPR004680">
    <property type="entry name" value="Cit_transptr-like_dom"/>
</dbReference>
<name>A0A518BLL1_9BACT</name>
<dbReference type="InterPro" id="IPR036721">
    <property type="entry name" value="RCK_C_sf"/>
</dbReference>
<evidence type="ECO:0000256" key="2">
    <source>
        <dbReference type="ARBA" id="ARBA00022448"/>
    </source>
</evidence>
<evidence type="ECO:0000256" key="7">
    <source>
        <dbReference type="SAM" id="Phobius"/>
    </source>
</evidence>
<dbReference type="Pfam" id="PF03600">
    <property type="entry name" value="CitMHS"/>
    <property type="match status" value="1"/>
</dbReference>
<dbReference type="InterPro" id="IPR006037">
    <property type="entry name" value="RCK_C"/>
</dbReference>
<dbReference type="InterPro" id="IPR051679">
    <property type="entry name" value="DASS-Related_Transporters"/>
</dbReference>
<feature type="transmembrane region" description="Helical" evidence="7">
    <location>
        <begin position="188"/>
        <end position="206"/>
    </location>
</feature>
<dbReference type="PANTHER" id="PTHR43652">
    <property type="entry name" value="BASIC AMINO ACID ANTIPORTER YFCC-RELATED"/>
    <property type="match status" value="1"/>
</dbReference>
<keyword evidence="10" id="KW-1185">Reference proteome</keyword>
<evidence type="ECO:0000313" key="10">
    <source>
        <dbReference type="Proteomes" id="UP000316921"/>
    </source>
</evidence>
<keyword evidence="4" id="KW-0677">Repeat</keyword>
<feature type="domain" description="RCK C-terminal" evidence="8">
    <location>
        <begin position="216"/>
        <end position="300"/>
    </location>
</feature>
<dbReference type="GO" id="GO:0008324">
    <property type="term" value="F:monoatomic cation transmembrane transporter activity"/>
    <property type="evidence" value="ECO:0007669"/>
    <property type="project" value="InterPro"/>
</dbReference>
<evidence type="ECO:0000256" key="6">
    <source>
        <dbReference type="ARBA" id="ARBA00023136"/>
    </source>
</evidence>
<dbReference type="GO" id="GO:0005886">
    <property type="term" value="C:plasma membrane"/>
    <property type="evidence" value="ECO:0007669"/>
    <property type="project" value="TreeGrafter"/>
</dbReference>
<feature type="domain" description="RCK C-terminal" evidence="8">
    <location>
        <begin position="305"/>
        <end position="391"/>
    </location>
</feature>
<keyword evidence="5 7" id="KW-1133">Transmembrane helix</keyword>
<dbReference type="KEGG" id="pbap:Pla133_29440"/>
<feature type="transmembrane region" description="Helical" evidence="7">
    <location>
        <begin position="30"/>
        <end position="48"/>
    </location>
</feature>
<dbReference type="RefSeq" id="WP_145066386.1">
    <property type="nucleotide sequence ID" value="NZ_CP036287.1"/>
</dbReference>
<feature type="transmembrane region" description="Helical" evidence="7">
    <location>
        <begin position="149"/>
        <end position="176"/>
    </location>
</feature>
<reference evidence="9 10" key="1">
    <citation type="submission" date="2019-02" db="EMBL/GenBank/DDBJ databases">
        <title>Deep-cultivation of Planctomycetes and their phenomic and genomic characterization uncovers novel biology.</title>
        <authorList>
            <person name="Wiegand S."/>
            <person name="Jogler M."/>
            <person name="Boedeker C."/>
            <person name="Pinto D."/>
            <person name="Vollmers J."/>
            <person name="Rivas-Marin E."/>
            <person name="Kohn T."/>
            <person name="Peeters S.H."/>
            <person name="Heuer A."/>
            <person name="Rast P."/>
            <person name="Oberbeckmann S."/>
            <person name="Bunk B."/>
            <person name="Jeske O."/>
            <person name="Meyerdierks A."/>
            <person name="Storesund J.E."/>
            <person name="Kallscheuer N."/>
            <person name="Luecker S."/>
            <person name="Lage O.M."/>
            <person name="Pohl T."/>
            <person name="Merkel B.J."/>
            <person name="Hornburger P."/>
            <person name="Mueller R.-W."/>
            <person name="Bruemmer F."/>
            <person name="Labrenz M."/>
            <person name="Spormann A.M."/>
            <person name="Op den Camp H."/>
            <person name="Overmann J."/>
            <person name="Amann R."/>
            <person name="Jetten M.S.M."/>
            <person name="Mascher T."/>
            <person name="Medema M.H."/>
            <person name="Devos D.P."/>
            <person name="Kaster A.-K."/>
            <person name="Ovreas L."/>
            <person name="Rohde M."/>
            <person name="Galperin M.Y."/>
            <person name="Jogler C."/>
        </authorList>
    </citation>
    <scope>NUCLEOTIDE SEQUENCE [LARGE SCALE GENOMIC DNA]</scope>
    <source>
        <strain evidence="9 10">Pla133</strain>
    </source>
</reference>
<organism evidence="9 10">
    <name type="scientific">Engelhardtia mirabilis</name>
    <dbReference type="NCBI Taxonomy" id="2528011"/>
    <lineage>
        <taxon>Bacteria</taxon>
        <taxon>Pseudomonadati</taxon>
        <taxon>Planctomycetota</taxon>
        <taxon>Planctomycetia</taxon>
        <taxon>Planctomycetia incertae sedis</taxon>
        <taxon>Engelhardtia</taxon>
    </lineage>
</organism>
<gene>
    <name evidence="9" type="primary">sdcS_2</name>
    <name evidence="9" type="ORF">Pla133_29440</name>
</gene>
<dbReference type="PANTHER" id="PTHR43652:SF2">
    <property type="entry name" value="BASIC AMINO ACID ANTIPORTER YFCC-RELATED"/>
    <property type="match status" value="1"/>
</dbReference>
<feature type="transmembrane region" description="Helical" evidence="7">
    <location>
        <begin position="60"/>
        <end position="80"/>
    </location>
</feature>
<dbReference type="Proteomes" id="UP000316921">
    <property type="component" value="Chromosome"/>
</dbReference>
<dbReference type="FunFam" id="3.30.70.1450:FF:000009">
    <property type="entry name" value="SLC13 family permease"/>
    <property type="match status" value="1"/>
</dbReference>
<evidence type="ECO:0000256" key="1">
    <source>
        <dbReference type="ARBA" id="ARBA00004141"/>
    </source>
</evidence>
<keyword evidence="6 7" id="KW-0472">Membrane</keyword>
<dbReference type="Pfam" id="PF02080">
    <property type="entry name" value="TrkA_C"/>
    <property type="match status" value="2"/>
</dbReference>
<feature type="transmembrane region" description="Helical" evidence="7">
    <location>
        <begin position="511"/>
        <end position="529"/>
    </location>
</feature>
<evidence type="ECO:0000259" key="8">
    <source>
        <dbReference type="PROSITE" id="PS51202"/>
    </source>
</evidence>
<sequence length="602" mass="63433">MGPEAILVLLLLVSVLLALALTKLPPDGVLITALTVVLGVPFPVDGGWRIGLLEPSEALAGFANPGVVTIGLLFMVVAGLRESGAIDWIAERVLGRPASLRAALIRMIVPVSTVSAFLNNTPVVAMLIPALGDWSKRLNLRPSKLMIPLSYAAILGGLCSLIGTSTNLVVSGLVLADTEMTPLGMFDVTSVGLPCAVIGGLYLVLFGPRLLPDRGSAASALADPREYTLEMIVPESSALVGKSIEEAGLRNLPGCFLVEIERGDQIIAPVLPDQGLMANDRLLFAGIVESIKELQNQRGLALATNQVFKLDSPRYRRRLYEAVVSQTCPLAGRTIREGKFRSVYGAAIIAVARNGERIRKKIGDIILRPGDTLLIEAGQDFGERQRNSRDFYLVSAIEDSTPRRHSLAPVALGILVGMVGLATFTSAGMLVAAAVAALAMVVTRCCSWSEARRGIDWSTLLVIGSALGLGRAMDRTGGADAIANTVMGLAGSSPWLTLAAVYLVTAILTETITNSAAVAIAFPIAHAAADELGVSFMPFVIAIMIAGSASFATPLGYQTNLMVYGPGGYRFGDFFKIGIPLTVIVGVIAVTLAPMVYPFFPS</sequence>
<evidence type="ECO:0000256" key="5">
    <source>
        <dbReference type="ARBA" id="ARBA00022989"/>
    </source>
</evidence>
<dbReference type="AlphaFoldDB" id="A0A518BLL1"/>
<dbReference type="Gene3D" id="3.30.70.1450">
    <property type="entry name" value="Regulator of K+ conductance, C-terminal domain"/>
    <property type="match status" value="2"/>
</dbReference>
<comment type="subcellular location">
    <subcellularLocation>
        <location evidence="1">Membrane</location>
        <topology evidence="1">Multi-pass membrane protein</topology>
    </subcellularLocation>
</comment>
<feature type="transmembrane region" description="Helical" evidence="7">
    <location>
        <begin position="410"/>
        <end position="442"/>
    </location>
</feature>
<keyword evidence="3 7" id="KW-0812">Transmembrane</keyword>
<proteinExistence type="predicted"/>
<evidence type="ECO:0000313" key="9">
    <source>
        <dbReference type="EMBL" id="QDU67855.1"/>
    </source>
</evidence>
<dbReference type="PROSITE" id="PS51202">
    <property type="entry name" value="RCK_C"/>
    <property type="match status" value="2"/>
</dbReference>
<dbReference type="GO" id="GO:0006813">
    <property type="term" value="P:potassium ion transport"/>
    <property type="evidence" value="ECO:0007669"/>
    <property type="project" value="InterPro"/>
</dbReference>
<accession>A0A518BLL1</accession>